<gene>
    <name evidence="1" type="ORF">BD311DRAFT_491595</name>
</gene>
<organism evidence="1">
    <name type="scientific">Dichomitus squalens</name>
    <dbReference type="NCBI Taxonomy" id="114155"/>
    <lineage>
        <taxon>Eukaryota</taxon>
        <taxon>Fungi</taxon>
        <taxon>Dikarya</taxon>
        <taxon>Basidiomycota</taxon>
        <taxon>Agaricomycotina</taxon>
        <taxon>Agaricomycetes</taxon>
        <taxon>Polyporales</taxon>
        <taxon>Polyporaceae</taxon>
        <taxon>Dichomitus</taxon>
    </lineage>
</organism>
<proteinExistence type="predicted"/>
<reference evidence="1" key="1">
    <citation type="submission" date="2019-01" db="EMBL/GenBank/DDBJ databases">
        <title>Draft genome sequences of three monokaryotic isolates of the white-rot basidiomycete fungus Dichomitus squalens.</title>
        <authorList>
            <consortium name="DOE Joint Genome Institute"/>
            <person name="Lopez S.C."/>
            <person name="Andreopoulos B."/>
            <person name="Pangilinan J."/>
            <person name="Lipzen A."/>
            <person name="Riley R."/>
            <person name="Ahrendt S."/>
            <person name="Ng V."/>
            <person name="Barry K."/>
            <person name="Daum C."/>
            <person name="Grigoriev I.V."/>
            <person name="Hilden K.S."/>
            <person name="Makela M.R."/>
            <person name="de Vries R.P."/>
        </authorList>
    </citation>
    <scope>NUCLEOTIDE SEQUENCE [LARGE SCALE GENOMIC DNA]</scope>
    <source>
        <strain evidence="1">OM18370.1</strain>
    </source>
</reference>
<dbReference type="EMBL" id="ML143457">
    <property type="protein sequence ID" value="TBU25669.1"/>
    <property type="molecule type" value="Genomic_DNA"/>
</dbReference>
<dbReference type="Proteomes" id="UP000292957">
    <property type="component" value="Unassembled WGS sequence"/>
</dbReference>
<dbReference type="OrthoDB" id="2764078at2759"/>
<protein>
    <submittedName>
        <fullName evidence="1">Uncharacterized protein</fullName>
    </submittedName>
</protein>
<evidence type="ECO:0000313" key="1">
    <source>
        <dbReference type="EMBL" id="TBU25669.1"/>
    </source>
</evidence>
<dbReference type="AlphaFoldDB" id="A0A4Q9MEI2"/>
<accession>A0A4Q9MEI2</accession>
<name>A0A4Q9MEI2_9APHY</name>
<sequence>MLLENFLWVPSCGLPKLTHLHLAQVDSFTTRDVRDLLRSSTAPASPVALPCLHSVYVWSLTAAAVHELLSPLETPNLAFLDLEGIFTREGTALSIPLFPPSLASRIPDRLAFKLSGNFTAFRTAIHGNDISFKLDLRASGASQEARVSYAFDVLPRMLSLSGTEELHFKARDWDTTLLLHLASFMPMVSKLLIKHDAHRTEDARLEDVTEMGKLLGNLLEADDPVLFPKLTHLDIVVGVAPSDFCELISFGLEKRHKDGRRLQKLRIRLEDSDPFAYSLGKRTVPNLDQSGIRNHVDSARLHGARGIFDSPKGAEDDERPRWGIWKESCNAAAA</sequence>